<sequence length="140" mass="16230">MAYSRHVLLWLQDQIISQVGQKGGRLNIGEDNDNGNIECEYYVMELLNAGVVNLNIDMVHLWAIHVSLVMQGGHGDEVIWKTNSTCDRTWIVEEKWENDRLGKKYELYRVEVRRRKNGGLCDKTTMQARINCQNVSHIIE</sequence>
<evidence type="ECO:0000313" key="1">
    <source>
        <dbReference type="EnsemblPlants" id="MELO3C034999.2.1"/>
    </source>
</evidence>
<name>A0A9I9EKH8_CUCME</name>
<organism evidence="1">
    <name type="scientific">Cucumis melo</name>
    <name type="common">Muskmelon</name>
    <dbReference type="NCBI Taxonomy" id="3656"/>
    <lineage>
        <taxon>Eukaryota</taxon>
        <taxon>Viridiplantae</taxon>
        <taxon>Streptophyta</taxon>
        <taxon>Embryophyta</taxon>
        <taxon>Tracheophyta</taxon>
        <taxon>Spermatophyta</taxon>
        <taxon>Magnoliopsida</taxon>
        <taxon>eudicotyledons</taxon>
        <taxon>Gunneridae</taxon>
        <taxon>Pentapetalae</taxon>
        <taxon>rosids</taxon>
        <taxon>fabids</taxon>
        <taxon>Cucurbitales</taxon>
        <taxon>Cucurbitaceae</taxon>
        <taxon>Benincaseae</taxon>
        <taxon>Cucumis</taxon>
    </lineage>
</organism>
<dbReference type="EnsemblPlants" id="MELO3C034999.2.1">
    <property type="protein sequence ID" value="MELO3C034999.2.1"/>
    <property type="gene ID" value="MELO3C034999.2"/>
</dbReference>
<reference evidence="1" key="1">
    <citation type="submission" date="2023-03" db="UniProtKB">
        <authorList>
            <consortium name="EnsemblPlants"/>
        </authorList>
    </citation>
    <scope>IDENTIFICATION</scope>
</reference>
<protein>
    <submittedName>
        <fullName evidence="1">Uncharacterized protein</fullName>
    </submittedName>
</protein>
<dbReference type="Gramene" id="MELO3C034999.2.1">
    <property type="protein sequence ID" value="MELO3C034999.2.1"/>
    <property type="gene ID" value="MELO3C034999.2"/>
</dbReference>
<accession>A0A9I9EKH8</accession>
<proteinExistence type="predicted"/>
<dbReference type="AlphaFoldDB" id="A0A9I9EKH8"/>